<evidence type="ECO:0000313" key="3">
    <source>
        <dbReference type="Proteomes" id="UP001189624"/>
    </source>
</evidence>
<accession>A0AA86RW05</accession>
<keyword evidence="3" id="KW-1185">Reference proteome</keyword>
<evidence type="ECO:0000313" key="2">
    <source>
        <dbReference type="EMBL" id="CAJ1931866.1"/>
    </source>
</evidence>
<dbReference type="Gramene" id="rna-AYBTSS11_LOCUS5497">
    <property type="protein sequence ID" value="CAJ1931866.1"/>
    <property type="gene ID" value="gene-AYBTSS11_LOCUS5497"/>
</dbReference>
<feature type="region of interest" description="Disordered" evidence="1">
    <location>
        <begin position="1"/>
        <end position="26"/>
    </location>
</feature>
<dbReference type="Proteomes" id="UP001189624">
    <property type="component" value="Chromosome 2"/>
</dbReference>
<organism evidence="2 3">
    <name type="scientific">Sphenostylis stenocarpa</name>
    <dbReference type="NCBI Taxonomy" id="92480"/>
    <lineage>
        <taxon>Eukaryota</taxon>
        <taxon>Viridiplantae</taxon>
        <taxon>Streptophyta</taxon>
        <taxon>Embryophyta</taxon>
        <taxon>Tracheophyta</taxon>
        <taxon>Spermatophyta</taxon>
        <taxon>Magnoliopsida</taxon>
        <taxon>eudicotyledons</taxon>
        <taxon>Gunneridae</taxon>
        <taxon>Pentapetalae</taxon>
        <taxon>rosids</taxon>
        <taxon>fabids</taxon>
        <taxon>Fabales</taxon>
        <taxon>Fabaceae</taxon>
        <taxon>Papilionoideae</taxon>
        <taxon>50 kb inversion clade</taxon>
        <taxon>NPAAA clade</taxon>
        <taxon>indigoferoid/millettioid clade</taxon>
        <taxon>Phaseoleae</taxon>
        <taxon>Sphenostylis</taxon>
    </lineage>
</organism>
<name>A0AA86RW05_9FABA</name>
<feature type="region of interest" description="Disordered" evidence="1">
    <location>
        <begin position="91"/>
        <end position="113"/>
    </location>
</feature>
<dbReference type="AlphaFoldDB" id="A0AA86RW05"/>
<feature type="non-terminal residue" evidence="2">
    <location>
        <position position="1"/>
    </location>
</feature>
<sequence>VSKVNNDDHIEDNEVDEVGPSSLVGEEGGELIPMMLDMIPYVSLVDQATPSMKFKELKGAWVIYSTERRSCQDCISFFSLLKSKPLGPLRGSNPGACKSQKHIVSPPKITSPVGDRIRYLPKPVGP</sequence>
<dbReference type="EMBL" id="OY731399">
    <property type="protein sequence ID" value="CAJ1931866.1"/>
    <property type="molecule type" value="Genomic_DNA"/>
</dbReference>
<evidence type="ECO:0000256" key="1">
    <source>
        <dbReference type="SAM" id="MobiDB-lite"/>
    </source>
</evidence>
<proteinExistence type="predicted"/>
<reference evidence="2" key="1">
    <citation type="submission" date="2023-10" db="EMBL/GenBank/DDBJ databases">
        <authorList>
            <person name="Domelevo Entfellner J.-B."/>
        </authorList>
    </citation>
    <scope>NUCLEOTIDE SEQUENCE</scope>
</reference>
<protein>
    <submittedName>
        <fullName evidence="2">Uncharacterized protein</fullName>
    </submittedName>
</protein>
<gene>
    <name evidence="2" type="ORF">AYBTSS11_LOCUS5497</name>
</gene>